<name>A0A251X9Q3_9GAMM</name>
<gene>
    <name evidence="1" type="ORF">TPSD3_04870</name>
</gene>
<dbReference type="EMBL" id="MSLT01000007">
    <property type="protein sequence ID" value="OUD15033.1"/>
    <property type="molecule type" value="Genomic_DNA"/>
</dbReference>
<accession>A0A251X9Q3</accession>
<evidence type="ECO:0000313" key="2">
    <source>
        <dbReference type="Proteomes" id="UP000194798"/>
    </source>
</evidence>
<comment type="caution">
    <text evidence="1">The sequence shown here is derived from an EMBL/GenBank/DDBJ whole genome shotgun (WGS) entry which is preliminary data.</text>
</comment>
<evidence type="ECO:0000313" key="1">
    <source>
        <dbReference type="EMBL" id="OUD15033.1"/>
    </source>
</evidence>
<sequence length="250" mass="28460">MNYNRLEKYKLWIDSNDAIQIAKQKNNAKLLFQFIDDGYCVLPKKIPSALIDNTWNSLESALNTGFDLTCHKEGIGCFSSLNENIMNEIGGRYSVHDFHQHSEDLLQIVTNDLLADFLIEAFGKTPILMQSQMFRLASHKGAHADYVYQPFDNPVHSITCWIAGEDISENSGALFFYPRSHHLSPYTFSNGKLLWDGSDKDLTQMKKYHTELENICANSGLQKKSFIATKGKYCYLTPNSYMVVLSPHLT</sequence>
<dbReference type="AlphaFoldDB" id="A0A251X9Q3"/>
<dbReference type="Pfam" id="PF05721">
    <property type="entry name" value="PhyH"/>
    <property type="match status" value="1"/>
</dbReference>
<dbReference type="RefSeq" id="WP_086487471.1">
    <property type="nucleotide sequence ID" value="NZ_MSLT01000007.1"/>
</dbReference>
<dbReference type="GO" id="GO:0016706">
    <property type="term" value="F:2-oxoglutarate-dependent dioxygenase activity"/>
    <property type="evidence" value="ECO:0007669"/>
    <property type="project" value="UniProtKB-ARBA"/>
</dbReference>
<dbReference type="Proteomes" id="UP000194798">
    <property type="component" value="Unassembled WGS sequence"/>
</dbReference>
<keyword evidence="2" id="KW-1185">Reference proteome</keyword>
<dbReference type="InterPro" id="IPR008775">
    <property type="entry name" value="Phytyl_CoA_dOase-like"/>
</dbReference>
<dbReference type="Gene3D" id="2.60.120.620">
    <property type="entry name" value="q2cbj1_9rhob like domain"/>
    <property type="match status" value="1"/>
</dbReference>
<dbReference type="SUPFAM" id="SSF51197">
    <property type="entry name" value="Clavaminate synthase-like"/>
    <property type="match status" value="1"/>
</dbReference>
<organism evidence="1 2">
    <name type="scientific">Thioflexithrix psekupsensis</name>
    <dbReference type="NCBI Taxonomy" id="1570016"/>
    <lineage>
        <taxon>Bacteria</taxon>
        <taxon>Pseudomonadati</taxon>
        <taxon>Pseudomonadota</taxon>
        <taxon>Gammaproteobacteria</taxon>
        <taxon>Thiotrichales</taxon>
        <taxon>Thioflexithrix</taxon>
    </lineage>
</organism>
<evidence type="ECO:0008006" key="3">
    <source>
        <dbReference type="Google" id="ProtNLM"/>
    </source>
</evidence>
<reference evidence="1 2" key="1">
    <citation type="submission" date="2016-12" db="EMBL/GenBank/DDBJ databases">
        <title>Thioflexothrix psekupsii D3 genome sequencing and assembly.</title>
        <authorList>
            <person name="Fomenkov A."/>
            <person name="Vincze T."/>
            <person name="Grabovich M."/>
            <person name="Anton B.P."/>
            <person name="Dubinina G."/>
            <person name="Orlova M."/>
            <person name="Belousova E."/>
            <person name="Roberts R.J."/>
        </authorList>
    </citation>
    <scope>NUCLEOTIDE SEQUENCE [LARGE SCALE GENOMIC DNA]</scope>
    <source>
        <strain evidence="1">D3</strain>
    </source>
</reference>
<dbReference type="OrthoDB" id="9075305at2"/>
<protein>
    <recommendedName>
        <fullName evidence="3">Phytanoyl-CoA dioxygenase</fullName>
    </recommendedName>
</protein>
<proteinExistence type="predicted"/>